<organism evidence="1 2">
    <name type="scientific">Lysobacter enzymogenes</name>
    <dbReference type="NCBI Taxonomy" id="69"/>
    <lineage>
        <taxon>Bacteria</taxon>
        <taxon>Pseudomonadati</taxon>
        <taxon>Pseudomonadota</taxon>
        <taxon>Gammaproteobacteria</taxon>
        <taxon>Lysobacterales</taxon>
        <taxon>Lysobacteraceae</taxon>
        <taxon>Lysobacter</taxon>
    </lineage>
</organism>
<evidence type="ECO:0000313" key="2">
    <source>
        <dbReference type="Proteomes" id="UP000061569"/>
    </source>
</evidence>
<gene>
    <name evidence="1" type="ORF">GLE_0893</name>
</gene>
<dbReference type="STRING" id="69.GLE_0893"/>
<name>A0A0S2DCJ8_LYSEN</name>
<proteinExistence type="predicted"/>
<evidence type="ECO:0000313" key="1">
    <source>
        <dbReference type="EMBL" id="ALN56251.1"/>
    </source>
</evidence>
<protein>
    <submittedName>
        <fullName evidence="1">Uncharacterized protein</fullName>
    </submittedName>
</protein>
<dbReference type="InterPro" id="IPR046116">
    <property type="entry name" value="DUF6053"/>
</dbReference>
<reference evidence="1 2" key="1">
    <citation type="submission" date="2015-11" db="EMBL/GenBank/DDBJ databases">
        <title>Genome sequences of Lysobacter enzymogenes strain C3 and Lysobacter antibioticus ATCC 29479.</title>
        <authorList>
            <person name="Kobayashi D.Y."/>
        </authorList>
    </citation>
    <scope>NUCLEOTIDE SEQUENCE [LARGE SCALE GENOMIC DNA]</scope>
    <source>
        <strain evidence="1 2">C3</strain>
    </source>
</reference>
<dbReference type="KEGG" id="lez:GLE_0893"/>
<accession>A0A0S2DCJ8</accession>
<dbReference type="AlphaFoldDB" id="A0A0S2DCJ8"/>
<dbReference type="Proteomes" id="UP000061569">
    <property type="component" value="Chromosome"/>
</dbReference>
<dbReference type="Pfam" id="PF19523">
    <property type="entry name" value="DUF6053"/>
    <property type="match status" value="1"/>
</dbReference>
<sequence>MAAAAERARRILSAFGGGPAGPDALALVGGPSGPMLSFPIAAN</sequence>
<dbReference type="EMBL" id="CP013140">
    <property type="protein sequence ID" value="ALN56251.1"/>
    <property type="molecule type" value="Genomic_DNA"/>
</dbReference>